<sequence length="152" mass="16671">MTSKTTKSTISKKGAPKSSLYQKPLKASAGKVVKKPEILEGKSSKIALVMQSRVMVSAKKGKGDYSNLPPGVVASIKNKERIAKALNIDGTNTVDAIKQKYEIDGKPLTRKRAQGIIEERKDFFEKNRKKSIKAANELSPKAEKKTSVKKVK</sequence>
<evidence type="ECO:0000313" key="3">
    <source>
        <dbReference type="Proteomes" id="UP000294309"/>
    </source>
</evidence>
<keyword evidence="3" id="KW-1185">Reference proteome</keyword>
<dbReference type="EMBL" id="CP038013">
    <property type="protein sequence ID" value="QBQ07678.1"/>
    <property type="molecule type" value="Genomic_DNA"/>
</dbReference>
<gene>
    <name evidence="2" type="ORF">SGLAD_v1c04790</name>
</gene>
<name>A0A4P7AIT7_9MOLU</name>
<reference evidence="2 3" key="1">
    <citation type="submission" date="2019-03" db="EMBL/GenBank/DDBJ databases">
        <title>Complete genome sequence of Spiroplasma gladiatoris TG-1 (DSM 22552).</title>
        <authorList>
            <person name="Lin Y.-C."/>
            <person name="Chou L."/>
            <person name="Kuo C.-H."/>
        </authorList>
    </citation>
    <scope>NUCLEOTIDE SEQUENCE [LARGE SCALE GENOMIC DNA]</scope>
    <source>
        <strain evidence="2 3">TG-1</strain>
    </source>
</reference>
<dbReference type="KEGG" id="sgq:SGLAD_v1c04790"/>
<accession>A0A4P7AIT7</accession>
<evidence type="ECO:0000256" key="1">
    <source>
        <dbReference type="SAM" id="MobiDB-lite"/>
    </source>
</evidence>
<organism evidence="2 3">
    <name type="scientific">Spiroplasma gladiatoris</name>
    <dbReference type="NCBI Taxonomy" id="2143"/>
    <lineage>
        <taxon>Bacteria</taxon>
        <taxon>Bacillati</taxon>
        <taxon>Mycoplasmatota</taxon>
        <taxon>Mollicutes</taxon>
        <taxon>Entomoplasmatales</taxon>
        <taxon>Spiroplasmataceae</taxon>
        <taxon>Spiroplasma</taxon>
    </lineage>
</organism>
<proteinExistence type="predicted"/>
<dbReference type="RefSeq" id="WP_134297468.1">
    <property type="nucleotide sequence ID" value="NZ_CP038013.1"/>
</dbReference>
<evidence type="ECO:0000313" key="2">
    <source>
        <dbReference type="EMBL" id="QBQ07678.1"/>
    </source>
</evidence>
<dbReference type="Proteomes" id="UP000294309">
    <property type="component" value="Chromosome"/>
</dbReference>
<dbReference type="OrthoDB" id="389827at2"/>
<dbReference type="AlphaFoldDB" id="A0A4P7AIT7"/>
<protein>
    <submittedName>
        <fullName evidence="2">Uncharacterized protein</fullName>
    </submittedName>
</protein>
<feature type="region of interest" description="Disordered" evidence="1">
    <location>
        <begin position="1"/>
        <end position="28"/>
    </location>
</feature>
<feature type="compositionally biased region" description="Low complexity" evidence="1">
    <location>
        <begin position="1"/>
        <end position="13"/>
    </location>
</feature>